<accession>A0A0A9DY84</accession>
<organism evidence="2">
    <name type="scientific">Arundo donax</name>
    <name type="common">Giant reed</name>
    <name type="synonym">Donax arundinaceus</name>
    <dbReference type="NCBI Taxonomy" id="35708"/>
    <lineage>
        <taxon>Eukaryota</taxon>
        <taxon>Viridiplantae</taxon>
        <taxon>Streptophyta</taxon>
        <taxon>Embryophyta</taxon>
        <taxon>Tracheophyta</taxon>
        <taxon>Spermatophyta</taxon>
        <taxon>Magnoliopsida</taxon>
        <taxon>Liliopsida</taxon>
        <taxon>Poales</taxon>
        <taxon>Poaceae</taxon>
        <taxon>PACMAD clade</taxon>
        <taxon>Arundinoideae</taxon>
        <taxon>Arundineae</taxon>
        <taxon>Arundo</taxon>
    </lineage>
</organism>
<name>A0A0A9DY84_ARUDO</name>
<sequence length="163" mass="19502">MLIFRLEAQDQVISTQHRFTKFTREAMLGIFIDYFQLLPVRRYQFYPNYAIQNKGNLCVRHYPLLFLHSIQTPYFVYATIFVCVSLGSWWPLCVRAATCQWHTHKFKWYTQIQVAYTQMQVWDGTRAKRQTPNDMHTNVLECDLSISTIQIMQHLTILDPLCW</sequence>
<keyword evidence="1" id="KW-0812">Transmembrane</keyword>
<keyword evidence="1" id="KW-0472">Membrane</keyword>
<keyword evidence="1" id="KW-1133">Transmembrane helix</keyword>
<reference evidence="2" key="2">
    <citation type="journal article" date="2015" name="Data Brief">
        <title>Shoot transcriptome of the giant reed, Arundo donax.</title>
        <authorList>
            <person name="Barrero R.A."/>
            <person name="Guerrero F.D."/>
            <person name="Moolhuijzen P."/>
            <person name="Goolsby J.A."/>
            <person name="Tidwell J."/>
            <person name="Bellgard S.E."/>
            <person name="Bellgard M.I."/>
        </authorList>
    </citation>
    <scope>NUCLEOTIDE SEQUENCE</scope>
    <source>
        <tissue evidence="2">Shoot tissue taken approximately 20 cm above the soil surface</tissue>
    </source>
</reference>
<feature type="transmembrane region" description="Helical" evidence="1">
    <location>
        <begin position="74"/>
        <end position="92"/>
    </location>
</feature>
<evidence type="ECO:0000256" key="1">
    <source>
        <dbReference type="SAM" id="Phobius"/>
    </source>
</evidence>
<protein>
    <submittedName>
        <fullName evidence="2">Uncharacterized protein</fullName>
    </submittedName>
</protein>
<evidence type="ECO:0000313" key="2">
    <source>
        <dbReference type="EMBL" id="JAD90600.1"/>
    </source>
</evidence>
<dbReference type="AlphaFoldDB" id="A0A0A9DY84"/>
<reference evidence="2" key="1">
    <citation type="submission" date="2014-09" db="EMBL/GenBank/DDBJ databases">
        <authorList>
            <person name="Magalhaes I.L.F."/>
            <person name="Oliveira U."/>
            <person name="Santos F.R."/>
            <person name="Vidigal T.H.D.A."/>
            <person name="Brescovit A.D."/>
            <person name="Santos A.J."/>
        </authorList>
    </citation>
    <scope>NUCLEOTIDE SEQUENCE</scope>
    <source>
        <tissue evidence="2">Shoot tissue taken approximately 20 cm above the soil surface</tissue>
    </source>
</reference>
<dbReference type="EMBL" id="GBRH01207295">
    <property type="protein sequence ID" value="JAD90600.1"/>
    <property type="molecule type" value="Transcribed_RNA"/>
</dbReference>
<proteinExistence type="predicted"/>